<name>A0A2S6HAJ6_9FIRM</name>
<keyword evidence="1" id="KW-0472">Membrane</keyword>
<feature type="signal peptide" evidence="2">
    <location>
        <begin position="1"/>
        <end position="31"/>
    </location>
</feature>
<keyword evidence="1" id="KW-1133">Transmembrane helix</keyword>
<evidence type="ECO:0000313" key="4">
    <source>
        <dbReference type="Proteomes" id="UP000237749"/>
    </source>
</evidence>
<protein>
    <recommendedName>
        <fullName evidence="5">Circularin A/uberolysin family circular bacteriocin</fullName>
    </recommendedName>
</protein>
<organism evidence="3 4">
    <name type="scientific">Lacrimispora xylanisolvens</name>
    <dbReference type="NCBI Taxonomy" id="384636"/>
    <lineage>
        <taxon>Bacteria</taxon>
        <taxon>Bacillati</taxon>
        <taxon>Bacillota</taxon>
        <taxon>Clostridia</taxon>
        <taxon>Lachnospirales</taxon>
        <taxon>Lachnospiraceae</taxon>
        <taxon>Lacrimispora</taxon>
    </lineage>
</organism>
<evidence type="ECO:0008006" key="5">
    <source>
        <dbReference type="Google" id="ProtNLM"/>
    </source>
</evidence>
<comment type="caution">
    <text evidence="3">The sequence shown here is derived from an EMBL/GenBank/DDBJ whole genome shotgun (WGS) entry which is preliminary data.</text>
</comment>
<dbReference type="AlphaFoldDB" id="A0A2S6HAJ6"/>
<dbReference type="RefSeq" id="WP_104439878.1">
    <property type="nucleotide sequence ID" value="NZ_PTJA01000025.1"/>
</dbReference>
<feature type="transmembrane region" description="Helical" evidence="1">
    <location>
        <begin position="55"/>
        <end position="78"/>
    </location>
</feature>
<sequence length="86" mass="8994">MTNKIQENARRIGLVALPVAVSMATAVPAYAAEGDVDITGIMTTAFTGVKNDMLATIAVALPIALVVVGAVMATRFGIKFFRQIAK</sequence>
<dbReference type="EMBL" id="PTJA01000025">
    <property type="protein sequence ID" value="PPK74514.1"/>
    <property type="molecule type" value="Genomic_DNA"/>
</dbReference>
<evidence type="ECO:0000313" key="3">
    <source>
        <dbReference type="EMBL" id="PPK74514.1"/>
    </source>
</evidence>
<keyword evidence="1" id="KW-0812">Transmembrane</keyword>
<evidence type="ECO:0000256" key="2">
    <source>
        <dbReference type="SAM" id="SignalP"/>
    </source>
</evidence>
<gene>
    <name evidence="3" type="ORF">BXY41_12516</name>
</gene>
<dbReference type="Proteomes" id="UP000237749">
    <property type="component" value="Unassembled WGS sequence"/>
</dbReference>
<proteinExistence type="predicted"/>
<accession>A0A2S6HAJ6</accession>
<feature type="chain" id="PRO_5018291948" description="Circularin A/uberolysin family circular bacteriocin" evidence="2">
    <location>
        <begin position="32"/>
        <end position="86"/>
    </location>
</feature>
<reference evidence="3 4" key="1">
    <citation type="submission" date="2018-02" db="EMBL/GenBank/DDBJ databases">
        <title>Genomic Encyclopedia of Archaeal and Bacterial Type Strains, Phase II (KMG-II): from individual species to whole genera.</title>
        <authorList>
            <person name="Goeker M."/>
        </authorList>
    </citation>
    <scope>NUCLEOTIDE SEQUENCE [LARGE SCALE GENOMIC DNA]</scope>
    <source>
        <strain evidence="3 4">DSM 3808</strain>
    </source>
</reference>
<keyword evidence="2" id="KW-0732">Signal</keyword>
<evidence type="ECO:0000256" key="1">
    <source>
        <dbReference type="SAM" id="Phobius"/>
    </source>
</evidence>
<keyword evidence="4" id="KW-1185">Reference proteome</keyword>